<reference evidence="2" key="2">
    <citation type="submission" date="2020-07" db="EMBL/GenBank/DDBJ databases">
        <authorList>
            <person name="Vera ALvarez R."/>
            <person name="Arias-Moreno D.M."/>
            <person name="Jimenez-Jacinto V."/>
            <person name="Jimenez-Bremont J.F."/>
            <person name="Swaminathan K."/>
            <person name="Moose S.P."/>
            <person name="Guerrero-Gonzalez M.L."/>
            <person name="Marino-Ramirez L."/>
            <person name="Landsman D."/>
            <person name="Rodriguez-Kessler M."/>
            <person name="Delgado-Sanchez P."/>
        </authorList>
    </citation>
    <scope>NUCLEOTIDE SEQUENCE</scope>
    <source>
        <tissue evidence="2">Cladode</tissue>
    </source>
</reference>
<dbReference type="PANTHER" id="PTHR36725">
    <property type="entry name" value="SENESCENCE-ASSOCIATED PROTEIN AAF, CHLOROLPLASTIC"/>
    <property type="match status" value="1"/>
</dbReference>
<dbReference type="SUPFAM" id="SSF48371">
    <property type="entry name" value="ARM repeat"/>
    <property type="match status" value="1"/>
</dbReference>
<dbReference type="InterPro" id="IPR044973">
    <property type="entry name" value="AAF-like"/>
</dbReference>
<feature type="region of interest" description="Disordered" evidence="1">
    <location>
        <begin position="1"/>
        <end position="31"/>
    </location>
</feature>
<evidence type="ECO:0000313" key="2">
    <source>
        <dbReference type="EMBL" id="MBA4631651.1"/>
    </source>
</evidence>
<dbReference type="InterPro" id="IPR016024">
    <property type="entry name" value="ARM-type_fold"/>
</dbReference>
<accession>A0A7C8Z1Y4</accession>
<dbReference type="InterPro" id="IPR011989">
    <property type="entry name" value="ARM-like"/>
</dbReference>
<name>A0A7C8Z1Y4_OPUST</name>
<dbReference type="GO" id="GO:0010150">
    <property type="term" value="P:leaf senescence"/>
    <property type="evidence" value="ECO:0007669"/>
    <property type="project" value="InterPro"/>
</dbReference>
<evidence type="ECO:0000256" key="1">
    <source>
        <dbReference type="SAM" id="MobiDB-lite"/>
    </source>
</evidence>
<dbReference type="AlphaFoldDB" id="A0A7C8Z1Y4"/>
<dbReference type="EMBL" id="GISG01078516">
    <property type="protein sequence ID" value="MBA4631651.1"/>
    <property type="molecule type" value="Transcribed_RNA"/>
</dbReference>
<proteinExistence type="predicted"/>
<dbReference type="GO" id="GO:0034599">
    <property type="term" value="P:cellular response to oxidative stress"/>
    <property type="evidence" value="ECO:0007669"/>
    <property type="project" value="TreeGrafter"/>
</dbReference>
<sequence length="452" mass="50635">MRNATQSMALSSSQVLRSSINSERTTNSNRQAVSCSLPAMPQTNLRNGSHRISLRRWHCAHYWEAWQSPPSDSLWGLCSGPANSVLSQRSSVLCHFTGSHQTESAEDVRQAGECADITGNGNEEKEIRKSAQNQNFPLPARGLAEAYKYAYNDAKFVNERARNDMVLLSRGILSLDARARKDLAFLGSEFLKLDARAREDTEKIDYNVKKKAERLHHIATIFKDKAKSRLKTAADRHWSDGALEADLRRADMRAKKRAMEDTLMALEFVKNIHDMMVSKMYNFPRRKKSLSRNITLEKNGKTLDYFPGEVSSDRITAIQEAYWRMASALYEADGIDYTDPEELELLIMTLIDLDAMDGKSSVSLLAECSNSPDVNMRQALANALAAAPSMWTLGNAGMGALQRLAEDSDPAVAAAASRAINELKQQWKIEEGDSWRFMLNQRITQEDDEGAS</sequence>
<dbReference type="PANTHER" id="PTHR36725:SF1">
    <property type="entry name" value="SENESCENCE-ASSOCIATED PROTEIN AAF, CHLOROLPLASTIC"/>
    <property type="match status" value="1"/>
</dbReference>
<evidence type="ECO:0008006" key="3">
    <source>
        <dbReference type="Google" id="ProtNLM"/>
    </source>
</evidence>
<organism evidence="2">
    <name type="scientific">Opuntia streptacantha</name>
    <name type="common">Prickly pear cactus</name>
    <name type="synonym">Opuntia cardona</name>
    <dbReference type="NCBI Taxonomy" id="393608"/>
    <lineage>
        <taxon>Eukaryota</taxon>
        <taxon>Viridiplantae</taxon>
        <taxon>Streptophyta</taxon>
        <taxon>Embryophyta</taxon>
        <taxon>Tracheophyta</taxon>
        <taxon>Spermatophyta</taxon>
        <taxon>Magnoliopsida</taxon>
        <taxon>eudicotyledons</taxon>
        <taxon>Gunneridae</taxon>
        <taxon>Pentapetalae</taxon>
        <taxon>Caryophyllales</taxon>
        <taxon>Cactineae</taxon>
        <taxon>Cactaceae</taxon>
        <taxon>Opuntioideae</taxon>
        <taxon>Opuntia</taxon>
    </lineage>
</organism>
<reference evidence="2" key="1">
    <citation type="journal article" date="2013" name="J. Plant Res.">
        <title>Effect of fungi and light on seed germination of three Opuntia species from semiarid lands of central Mexico.</title>
        <authorList>
            <person name="Delgado-Sanchez P."/>
            <person name="Jimenez-Bremont J.F."/>
            <person name="Guerrero-Gonzalez Mde L."/>
            <person name="Flores J."/>
        </authorList>
    </citation>
    <scope>NUCLEOTIDE SEQUENCE</scope>
    <source>
        <tissue evidence="2">Cladode</tissue>
    </source>
</reference>
<protein>
    <recommendedName>
        <fullName evidence="3">Senescence-associated protein SPA15, chloroplastic</fullName>
    </recommendedName>
</protein>
<dbReference type="Gene3D" id="1.25.10.10">
    <property type="entry name" value="Leucine-rich Repeat Variant"/>
    <property type="match status" value="1"/>
</dbReference>
<dbReference type="GO" id="GO:0009507">
    <property type="term" value="C:chloroplast"/>
    <property type="evidence" value="ECO:0007669"/>
    <property type="project" value="TreeGrafter"/>
</dbReference>